<reference evidence="2 3" key="1">
    <citation type="submission" date="2018-06" db="EMBL/GenBank/DDBJ databases">
        <authorList>
            <consortium name="Pathogen Informatics"/>
            <person name="Doyle S."/>
        </authorList>
    </citation>
    <scope>NUCLEOTIDE SEQUENCE [LARGE SCALE GENOMIC DNA]</scope>
    <source>
        <strain evidence="2 3">NCTC13337</strain>
    </source>
</reference>
<gene>
    <name evidence="2" type="ORF">NCTC13337_01508</name>
</gene>
<keyword evidence="3" id="KW-1185">Reference proteome</keyword>
<dbReference type="PROSITE" id="PS51186">
    <property type="entry name" value="GNAT"/>
    <property type="match status" value="1"/>
</dbReference>
<organism evidence="2 3">
    <name type="scientific">Suttonella ornithocola</name>
    <dbReference type="NCBI Taxonomy" id="279832"/>
    <lineage>
        <taxon>Bacteria</taxon>
        <taxon>Pseudomonadati</taxon>
        <taxon>Pseudomonadota</taxon>
        <taxon>Gammaproteobacteria</taxon>
        <taxon>Cardiobacteriales</taxon>
        <taxon>Cardiobacteriaceae</taxon>
        <taxon>Suttonella</taxon>
    </lineage>
</organism>
<dbReference type="CDD" id="cd04301">
    <property type="entry name" value="NAT_SF"/>
    <property type="match status" value="1"/>
</dbReference>
<evidence type="ECO:0000259" key="1">
    <source>
        <dbReference type="PROSITE" id="PS51186"/>
    </source>
</evidence>
<dbReference type="EMBL" id="UHIC01000001">
    <property type="protein sequence ID" value="SUO95626.1"/>
    <property type="molecule type" value="Genomic_DNA"/>
</dbReference>
<name>A0A380MUA4_9GAMM</name>
<accession>A0A380MUA4</accession>
<sequence>MITKPYILSDYGAEKTAALVSIFKRAILAIDNKIYNIKQKHAWIGKRSLIDWHQRFIQTQPIIAYLNHTPVGFIEFDRQTGHIDCFYVDPNYQHKGIGTALFQHIYTLAKNNHLTALSATVSDTAYSFFLHHNFNAIERRHYQREEVSLLATEMLLSLK</sequence>
<dbReference type="Gene3D" id="3.40.630.30">
    <property type="match status" value="1"/>
</dbReference>
<dbReference type="InterPro" id="IPR052564">
    <property type="entry name" value="N-acetyltrans/Recomb-assoc"/>
</dbReference>
<keyword evidence="2" id="KW-0012">Acyltransferase</keyword>
<dbReference type="PANTHER" id="PTHR43451">
    <property type="entry name" value="ACETYLTRANSFERASE (GNAT) FAMILY PROTEIN"/>
    <property type="match status" value="1"/>
</dbReference>
<dbReference type="AlphaFoldDB" id="A0A380MUA4"/>
<dbReference type="Proteomes" id="UP000254601">
    <property type="component" value="Unassembled WGS sequence"/>
</dbReference>
<dbReference type="InterPro" id="IPR016181">
    <property type="entry name" value="Acyl_CoA_acyltransferase"/>
</dbReference>
<evidence type="ECO:0000313" key="2">
    <source>
        <dbReference type="EMBL" id="SUO95626.1"/>
    </source>
</evidence>
<dbReference type="PANTHER" id="PTHR43451:SF1">
    <property type="entry name" value="ACETYLTRANSFERASE"/>
    <property type="match status" value="1"/>
</dbReference>
<dbReference type="InterPro" id="IPR000182">
    <property type="entry name" value="GNAT_dom"/>
</dbReference>
<proteinExistence type="predicted"/>
<evidence type="ECO:0000313" key="3">
    <source>
        <dbReference type="Proteomes" id="UP000254601"/>
    </source>
</evidence>
<dbReference type="GO" id="GO:0016747">
    <property type="term" value="F:acyltransferase activity, transferring groups other than amino-acyl groups"/>
    <property type="evidence" value="ECO:0007669"/>
    <property type="project" value="InterPro"/>
</dbReference>
<dbReference type="Pfam" id="PF13673">
    <property type="entry name" value="Acetyltransf_10"/>
    <property type="match status" value="1"/>
</dbReference>
<feature type="domain" description="N-acetyltransferase" evidence="1">
    <location>
        <begin position="6"/>
        <end position="159"/>
    </location>
</feature>
<keyword evidence="2" id="KW-0808">Transferase</keyword>
<dbReference type="SUPFAM" id="SSF55729">
    <property type="entry name" value="Acyl-CoA N-acyltransferases (Nat)"/>
    <property type="match status" value="1"/>
</dbReference>
<protein>
    <submittedName>
        <fullName evidence="2">Putative acyltransferase</fullName>
    </submittedName>
</protein>